<keyword evidence="1" id="KW-0732">Signal</keyword>
<reference evidence="2 3" key="1">
    <citation type="submission" date="2019-01" db="EMBL/GenBank/DDBJ databases">
        <title>Pseudolysobacter antarctica gen. nov., sp. nov., isolated from Fildes Peninsula, Antarctica.</title>
        <authorList>
            <person name="Wei Z."/>
            <person name="Peng F."/>
        </authorList>
    </citation>
    <scope>NUCLEOTIDE SEQUENCE [LARGE SCALE GENOMIC DNA]</scope>
    <source>
        <strain evidence="2 3">AQ6-296</strain>
    </source>
</reference>
<proteinExistence type="predicted"/>
<dbReference type="GO" id="GO:0016788">
    <property type="term" value="F:hydrolase activity, acting on ester bonds"/>
    <property type="evidence" value="ECO:0007669"/>
    <property type="project" value="InterPro"/>
</dbReference>
<gene>
    <name evidence="2" type="ORF">ELE36_02530</name>
</gene>
<dbReference type="InterPro" id="IPR008947">
    <property type="entry name" value="PLipase_C/P1_nuclease_dom_sf"/>
</dbReference>
<name>A0A411HFU5_9GAMM</name>
<evidence type="ECO:0000256" key="1">
    <source>
        <dbReference type="SAM" id="SignalP"/>
    </source>
</evidence>
<dbReference type="OrthoDB" id="7063922at2"/>
<dbReference type="AlphaFoldDB" id="A0A411HFU5"/>
<accession>A0A411HFU5</accession>
<protein>
    <submittedName>
        <fullName evidence="2">Uncharacterized protein</fullName>
    </submittedName>
</protein>
<dbReference type="KEGG" id="xbc:ELE36_02530"/>
<keyword evidence="3" id="KW-1185">Reference proteome</keyword>
<dbReference type="EMBL" id="CP035704">
    <property type="protein sequence ID" value="QBB69339.1"/>
    <property type="molecule type" value="Genomic_DNA"/>
</dbReference>
<evidence type="ECO:0000313" key="2">
    <source>
        <dbReference type="EMBL" id="QBB69339.1"/>
    </source>
</evidence>
<feature type="signal peptide" evidence="1">
    <location>
        <begin position="1"/>
        <end position="21"/>
    </location>
</feature>
<dbReference type="RefSeq" id="WP_129831595.1">
    <property type="nucleotide sequence ID" value="NZ_CP035704.1"/>
</dbReference>
<sequence length="981" mass="105223">MNARLALATLALTAASSLAYGYDIITHGLLGEVAYQRSVLNPANTNAILPIVGFDRLDPTNPFISHDLAQALALTAAFPDGYFDDAATTNAAGTTAPFVVAHIRYRQQQEADVFTALMKRGYIPNASTQLDIESRVDGWLVRGVVREDDNDAKPLFGDWATSDQRDDDPYGPILRALRHFYDPVNDRAYDFVDNCATYGCVRTILWALGRTDPLHPASDTEDLSRRNHFSWQDARNNYWWGLTTERNRGGTTFRTAMDRNLDAGERLWRWASTIGSVGHVIHLVQDGAQPQHTRNDAHAPPNAWFTSDAEANEGRSDAAYEDYTDYRVTLDYATAAASPLAGNPLAHMDEGIPYPSELTPVVLGSYPNVRFSTPVKYFTTRHVDTSAATCGTGSTSSDPVCARRGMSDFSNRGFFTSGTVPGMRECLSPGPGSDPCSTVNPNPSYALPEETMADAAWAVQPIGLSFYVNGKQANSFEYYRSIIDTVAPGYVDALPNAFNGKVPIVTASMFRTLTDLLQPGGFIGSEYTISYRNMRYDADVLLPRAIGYSAGMIDYFFRGRLKVDAPQDGLFAFTDQGMAHTVDSDGYPRCTNNVFAPITGEPILCNAGGIFGFTKVRVKLRNDTPAITESGPTAPAIAQTLAATVASPAAGDPRLVAIARYHRNACYVPSLQGEKVIDYAGSVTTPTCAAGSRTTFQEVSVSAPLAMSASDLNGSASVPVTFDFGQDPIPVNATDVLIQVAYRGPLGDEPDGIAVGSIDVREPSYLTVWNNSDHAGCNGAWTTGNAAGCDYMSGGTALRPINATRLCIGTQLLYTRLNTGGNPDITLGNYVRVAALLDDQPHATLGRLIVGGNVNNAVVYPVGSITGQKRQAPMEQVSVASPYAPDPMFTKRGIVGSFRPLAFYLEIGADPQPSNDTGPNDVGALTPLFSSSVYPLTGGALSFPNAPVTSGACTPPPALAEPYFEDEIQATEAAIARGSIR</sequence>
<dbReference type="Proteomes" id="UP000291562">
    <property type="component" value="Chromosome"/>
</dbReference>
<organism evidence="2 3">
    <name type="scientific">Pseudolysobacter antarcticus</name>
    <dbReference type="NCBI Taxonomy" id="2511995"/>
    <lineage>
        <taxon>Bacteria</taxon>
        <taxon>Pseudomonadati</taxon>
        <taxon>Pseudomonadota</taxon>
        <taxon>Gammaproteobacteria</taxon>
        <taxon>Lysobacterales</taxon>
        <taxon>Rhodanobacteraceae</taxon>
        <taxon>Pseudolysobacter</taxon>
    </lineage>
</organism>
<evidence type="ECO:0000313" key="3">
    <source>
        <dbReference type="Proteomes" id="UP000291562"/>
    </source>
</evidence>
<feature type="chain" id="PRO_5019419138" evidence="1">
    <location>
        <begin position="22"/>
        <end position="981"/>
    </location>
</feature>
<dbReference type="Gene3D" id="1.10.575.10">
    <property type="entry name" value="P1 Nuclease"/>
    <property type="match status" value="1"/>
</dbReference>